<dbReference type="InterPro" id="IPR053171">
    <property type="entry name" value="Viral_Tip_Attach_Protein"/>
</dbReference>
<dbReference type="Proteomes" id="UP000000546">
    <property type="component" value="Chromosome"/>
</dbReference>
<keyword evidence="3" id="KW-1185">Reference proteome</keyword>
<evidence type="ECO:0000313" key="2">
    <source>
        <dbReference type="EMBL" id="AAZ18306.1"/>
    </source>
</evidence>
<dbReference type="PANTHER" id="PTHR36251">
    <property type="entry name" value="FELS-1 PROPHAGE HOST SPECIFICITY PROTEIN-RELATED"/>
    <property type="match status" value="1"/>
</dbReference>
<dbReference type="OrthoDB" id="109844at2"/>
<reference evidence="2 3" key="1">
    <citation type="journal article" date="2010" name="Appl. Environ. Microbiol.">
        <title>The genome sequence of Psychrobacter arcticus 273-4, a psychroactive Siberian permafrost bacterium, reveals mechanisms for adaptation to low-temperature growth.</title>
        <authorList>
            <person name="Ayala-del-Rio H.L."/>
            <person name="Chain P.S."/>
            <person name="Grzymski J.J."/>
            <person name="Ponder M.A."/>
            <person name="Ivanova N."/>
            <person name="Bergholz P.W."/>
            <person name="Di Bartolo G."/>
            <person name="Hauser L."/>
            <person name="Land M."/>
            <person name="Bakermans C."/>
            <person name="Rodrigues D."/>
            <person name="Klappenbach J."/>
            <person name="Zarka D."/>
            <person name="Larimer F."/>
            <person name="Richardson P."/>
            <person name="Murray A."/>
            <person name="Thomashow M."/>
            <person name="Tiedje J.M."/>
        </authorList>
    </citation>
    <scope>NUCLEOTIDE SEQUENCE [LARGE SCALE GENOMIC DNA]</scope>
    <source>
        <strain evidence="3">DSM 17307 / VKM B-2377 / 273-4</strain>
    </source>
</reference>
<feature type="domain" description="Fibronectin type-III" evidence="1">
    <location>
        <begin position="723"/>
        <end position="817"/>
    </location>
</feature>
<protein>
    <submittedName>
        <fullName evidence="2">Putative prophage LambdaSo, host specificity protein J</fullName>
    </submittedName>
</protein>
<dbReference type="eggNOG" id="COG4733">
    <property type="taxonomic scope" value="Bacteria"/>
</dbReference>
<sequence length="1057" mass="113694">MSDVITIQGAKAGQGQASRPSIADDTIASISRLKMIIGLSEGEVKGLANGAKSIMLEGTPLEDANGNRNFDGVEWEIRHGTVDQTYIAGMPNASSEIGVGVTVRSDTPWIRSINDTQLSSINVNISFPMLKSVTDKGDVVGVTVDYAIDVQTDGGGYVPVITKSLTAKTSGRYQRTHNVALPEAQSNWQIRIRKITTDGNGETLFNTMQIDSIAEIIDGKFNYPHTAHLYLSFDARTFSSIPKVSVDMLGVYVQVPINYDTDTRTSTGIWNGQFKLGYTTNPAWHYYNLITNDRYGLGDKLQAFMIDKWALEHIARICDEPVDDGKGGTEPRFECNLYLQKSEDAYQVLQHIAGIFRGMSFWNGSQIFVDADTSRDCEYVITRANVIGGQFSKSGSAASDRHTIAQVAWSNPDNTYETEYVMVRNERAIAQQGINVLDLSAVGCTSEGQAYRMGLAALLAEQNRTQTVSFAMGLDGSLPNVGSRIDIADMMFTGANNGGRISSVSADYTVITVDRDNIQATVGDKLVVNLESGKAQTRVITAINGRAITVALAFDPVASQNVWAINSNELPTMPFIVMSVTSDEDGTQYNYTAMQYDPTMYAQIDNGTIIEQRPPVPSNNPYIINAPDAVTLSSRHRVAQAITVTTLEITWSQVKDAVAYDVEWRKDDGDWIKLPRTGNISAEIDGVYSGNYLARVRAVSAFDAISKPTTSMLTAITGKAGTPPTVVGLTATGALFGMELKWSFDTGSDDTAYTEIEVGSAPATNVTLLGQFGYPTNTMTITGLQGNLSQSYRARIVDKLGFASAWSSWVTATTNNSVSDIFDLLTGTEFDTDSPFIDIPAGTVIGGVAIPEGVYLRSTFIQDASIDNAKIKNLDGDKITANTITASKLAANTITADKIATGTITAASGVIGDLAVDTLQIAGNAVTVPLAVYTEASINTSFYSAKFDIQSIVVPDISARKAVHFNFSYTIKSAGEVSALSMSFEVKLDGVVIRKGAVASSYNSTRVYGQCSSSLLLDDTQFGTLTIAVSTSGDGGFIPLDSGSVSNRFISVIITKR</sequence>
<dbReference type="KEGG" id="par:Psyc_0443"/>
<organism evidence="2 3">
    <name type="scientific">Psychrobacter arcticus (strain DSM 17307 / VKM B-2377 / 273-4)</name>
    <dbReference type="NCBI Taxonomy" id="259536"/>
    <lineage>
        <taxon>Bacteria</taxon>
        <taxon>Pseudomonadati</taxon>
        <taxon>Pseudomonadota</taxon>
        <taxon>Gammaproteobacteria</taxon>
        <taxon>Moraxellales</taxon>
        <taxon>Moraxellaceae</taxon>
        <taxon>Psychrobacter</taxon>
    </lineage>
</organism>
<dbReference type="InterPro" id="IPR003961">
    <property type="entry name" value="FN3_dom"/>
</dbReference>
<gene>
    <name evidence="2" type="ordered locus">Psyc_0443</name>
</gene>
<dbReference type="PROSITE" id="PS50853">
    <property type="entry name" value="FN3"/>
    <property type="match status" value="1"/>
</dbReference>
<accession>Q4FUK2</accession>
<dbReference type="RefSeq" id="WP_011279742.1">
    <property type="nucleotide sequence ID" value="NC_007204.1"/>
</dbReference>
<dbReference type="InterPro" id="IPR055385">
    <property type="entry name" value="GpJ_HDII-ins2"/>
</dbReference>
<dbReference type="HOGENOM" id="CLU_000143_3_0_6"/>
<dbReference type="InterPro" id="IPR032876">
    <property type="entry name" value="J_dom"/>
</dbReference>
<dbReference type="AlphaFoldDB" id="Q4FUK2"/>
<dbReference type="STRING" id="259536.Psyc_0443"/>
<dbReference type="Gene3D" id="2.60.40.10">
    <property type="entry name" value="Immunoglobulins"/>
    <property type="match status" value="1"/>
</dbReference>
<dbReference type="Pfam" id="PF13550">
    <property type="entry name" value="Phage-tail_3"/>
    <property type="match status" value="1"/>
</dbReference>
<evidence type="ECO:0000259" key="1">
    <source>
        <dbReference type="PROSITE" id="PS50853"/>
    </source>
</evidence>
<dbReference type="InterPro" id="IPR036116">
    <property type="entry name" value="FN3_sf"/>
</dbReference>
<dbReference type="EMBL" id="CP000082">
    <property type="protein sequence ID" value="AAZ18306.1"/>
    <property type="molecule type" value="Genomic_DNA"/>
</dbReference>
<dbReference type="Pfam" id="PF24801">
    <property type="entry name" value="FNIII-A_GpJ"/>
    <property type="match status" value="1"/>
</dbReference>
<name>Q4FUK2_PSYA2</name>
<dbReference type="PANTHER" id="PTHR36251:SF2">
    <property type="entry name" value="GIFSY-2 PROPHAGE HOST SPECIFICITY PROTEIN J, PHAGE LAMBDA"/>
    <property type="match status" value="1"/>
</dbReference>
<dbReference type="InterPro" id="IPR013783">
    <property type="entry name" value="Ig-like_fold"/>
</dbReference>
<proteinExistence type="predicted"/>
<dbReference type="SUPFAM" id="SSF49265">
    <property type="entry name" value="Fibronectin type III"/>
    <property type="match status" value="1"/>
</dbReference>
<evidence type="ECO:0000313" key="3">
    <source>
        <dbReference type="Proteomes" id="UP000000546"/>
    </source>
</evidence>